<keyword evidence="1" id="KW-0472">Membrane</keyword>
<feature type="transmembrane region" description="Helical" evidence="1">
    <location>
        <begin position="15"/>
        <end position="36"/>
    </location>
</feature>
<keyword evidence="1" id="KW-0812">Transmembrane</keyword>
<accession>A0ABQ3CJQ8</accession>
<gene>
    <name evidence="2" type="ORF">GCM10010345_12370</name>
</gene>
<evidence type="ECO:0000313" key="2">
    <source>
        <dbReference type="EMBL" id="GHA09391.1"/>
    </source>
</evidence>
<dbReference type="Proteomes" id="UP000653644">
    <property type="component" value="Unassembled WGS sequence"/>
</dbReference>
<evidence type="ECO:0000313" key="3">
    <source>
        <dbReference type="Proteomes" id="UP000653644"/>
    </source>
</evidence>
<evidence type="ECO:0008006" key="4">
    <source>
        <dbReference type="Google" id="ProtNLM"/>
    </source>
</evidence>
<protein>
    <recommendedName>
        <fullName evidence="4">Mechanosensitive ion channel protein MscS</fullName>
    </recommendedName>
</protein>
<keyword evidence="3" id="KW-1185">Reference proteome</keyword>
<reference evidence="3" key="1">
    <citation type="journal article" date="2019" name="Int. J. Syst. Evol. Microbiol.">
        <title>The Global Catalogue of Microorganisms (GCM) 10K type strain sequencing project: providing services to taxonomists for standard genome sequencing and annotation.</title>
        <authorList>
            <consortium name="The Broad Institute Genomics Platform"/>
            <consortium name="The Broad Institute Genome Sequencing Center for Infectious Disease"/>
            <person name="Wu L."/>
            <person name="Ma J."/>
        </authorList>
    </citation>
    <scope>NUCLEOTIDE SEQUENCE [LARGE SCALE GENOMIC DNA]</scope>
    <source>
        <strain evidence="3">JCM 4733</strain>
    </source>
</reference>
<dbReference type="EMBL" id="BMVN01000003">
    <property type="protein sequence ID" value="GHA09391.1"/>
    <property type="molecule type" value="Genomic_DNA"/>
</dbReference>
<organism evidence="2 3">
    <name type="scientific">Streptomyces canarius</name>
    <dbReference type="NCBI Taxonomy" id="285453"/>
    <lineage>
        <taxon>Bacteria</taxon>
        <taxon>Bacillati</taxon>
        <taxon>Actinomycetota</taxon>
        <taxon>Actinomycetes</taxon>
        <taxon>Kitasatosporales</taxon>
        <taxon>Streptomycetaceae</taxon>
        <taxon>Streptomyces</taxon>
    </lineage>
</organism>
<evidence type="ECO:0000256" key="1">
    <source>
        <dbReference type="SAM" id="Phobius"/>
    </source>
</evidence>
<sequence length="62" mass="6763">MSVLAQSWQALGENVLTEALGSVLAVAVTAAVGRLMRRWRQRGSRNAGIDLRQVDDVGRVQE</sequence>
<proteinExistence type="predicted"/>
<comment type="caution">
    <text evidence="2">The sequence shown here is derived from an EMBL/GenBank/DDBJ whole genome shotgun (WGS) entry which is preliminary data.</text>
</comment>
<name>A0ABQ3CJQ8_9ACTN</name>
<keyword evidence="1" id="KW-1133">Transmembrane helix</keyword>